<evidence type="ECO:0000313" key="1">
    <source>
        <dbReference type="EMBL" id="KAH7859396.1"/>
    </source>
</evidence>
<dbReference type="Proteomes" id="UP000828048">
    <property type="component" value="Chromosome 4"/>
</dbReference>
<keyword evidence="2" id="KW-1185">Reference proteome</keyword>
<accession>A0ACB7Z1D7</accession>
<protein>
    <submittedName>
        <fullName evidence="1">Uncharacterized protein</fullName>
    </submittedName>
</protein>
<gene>
    <name evidence="1" type="ORF">Vadar_000556</name>
</gene>
<proteinExistence type="predicted"/>
<reference evidence="1 2" key="1">
    <citation type="journal article" date="2021" name="Hortic Res">
        <title>High-quality reference genome and annotation aids understanding of berry development for evergreen blueberry (Vaccinium darrowii).</title>
        <authorList>
            <person name="Yu J."/>
            <person name="Hulse-Kemp A.M."/>
            <person name="Babiker E."/>
            <person name="Staton M."/>
        </authorList>
    </citation>
    <scope>NUCLEOTIDE SEQUENCE [LARGE SCALE GENOMIC DNA]</scope>
    <source>
        <strain evidence="2">cv. NJ 8807/NJ 8810</strain>
        <tissue evidence="1">Young leaf</tissue>
    </source>
</reference>
<comment type="caution">
    <text evidence="1">The sequence shown here is derived from an EMBL/GenBank/DDBJ whole genome shotgun (WGS) entry which is preliminary data.</text>
</comment>
<organism evidence="1 2">
    <name type="scientific">Vaccinium darrowii</name>
    <dbReference type="NCBI Taxonomy" id="229202"/>
    <lineage>
        <taxon>Eukaryota</taxon>
        <taxon>Viridiplantae</taxon>
        <taxon>Streptophyta</taxon>
        <taxon>Embryophyta</taxon>
        <taxon>Tracheophyta</taxon>
        <taxon>Spermatophyta</taxon>
        <taxon>Magnoliopsida</taxon>
        <taxon>eudicotyledons</taxon>
        <taxon>Gunneridae</taxon>
        <taxon>Pentapetalae</taxon>
        <taxon>asterids</taxon>
        <taxon>Ericales</taxon>
        <taxon>Ericaceae</taxon>
        <taxon>Vaccinioideae</taxon>
        <taxon>Vaccinieae</taxon>
        <taxon>Vaccinium</taxon>
    </lineage>
</organism>
<dbReference type="EMBL" id="CM037154">
    <property type="protein sequence ID" value="KAH7859396.1"/>
    <property type="molecule type" value="Genomic_DNA"/>
</dbReference>
<sequence>MEVLPAPELETRLKRAPSQETQNLVIAQKLKDTVPKYSTNKAERSSRIGTTLALLMLFTKGKADVELTRILLWCFRSSVGAGNLSCLLDGNRVEIKARGGKYKEQSPCSRSNSTVGIQINISEQTNSDYENPISANSLEIKDGFSHWWFEDEKEMPCSISHAFRRRLLDFYGSKAPILYQFHGPNEQLQ</sequence>
<evidence type="ECO:0000313" key="2">
    <source>
        <dbReference type="Proteomes" id="UP000828048"/>
    </source>
</evidence>
<name>A0ACB7Z1D7_9ERIC</name>